<evidence type="ECO:0000256" key="1">
    <source>
        <dbReference type="ARBA" id="ARBA00022737"/>
    </source>
</evidence>
<feature type="domain" description="EF-hand" evidence="3">
    <location>
        <begin position="52"/>
        <end position="80"/>
    </location>
</feature>
<evidence type="ECO:0000313" key="4">
    <source>
        <dbReference type="EMBL" id="TMW58076.1"/>
    </source>
</evidence>
<dbReference type="PROSITE" id="PS00018">
    <property type="entry name" value="EF_HAND_1"/>
    <property type="match status" value="1"/>
</dbReference>
<dbReference type="PROSITE" id="PS50222">
    <property type="entry name" value="EF_HAND_2"/>
    <property type="match status" value="1"/>
</dbReference>
<dbReference type="InterPro" id="IPR018247">
    <property type="entry name" value="EF_Hand_1_Ca_BS"/>
</dbReference>
<protein>
    <recommendedName>
        <fullName evidence="3">EF-hand domain-containing protein</fullName>
    </recommendedName>
</protein>
<sequence length="702" mass="78472">MDVMMQMTTDDVRRLRPKFTHNLTLEEFVTLMKTSLKDRIHSELDFVVGAIELFHTIDVNGDKTLEWDEFAAYMLDAGQAKADFAGGGTSIDQKAYHPWSLGFRDPKTPMNRIRTFIQELLFLPDMNALAYFEHGADVVHLYGLHFGQNDAPRHLSTIRLHTAFQAHVVITMTYIPIRRWLVISSMLNQAKLSIWELPDAMASTHQSPMMLNRVELSSPQEQLTWIPSLHVLATASVVFPPISSRSDSYKPNQRMGHTKIYQLLLWDLATLSTIADFNHRDRIKGISALASFSTPNHRVYLVVGREDGVMSVIETESGREIQTVDAHAQGVKTISVSLELELLASAGFHSYADESTQHILIWRVTSCGRLTSEATLRDHDAAVDTLCFVDETQQLVTSDVHSVFRVYASAPRYQQVDRWQCLQVFQASLPRSHACIIVIPETSYSDAVMIATSGSSVSFFDLCVRREREEVLFAFYSCPLNVIIGVTAHRVLLWHAETGKFWKTYEYAVLPVPNSTDVKAKESDEETSLPPGVMSAACMDDRERKLLLGDDRGGIRVVNIVNGNVMKALDPHNSAITWLSYVLHAKRVLSISMDAVLHICDENNPLGYYVPFGGGPPQSVLLQSLRVHPETDTSSSNNASSTKNARYEVFKAIGNHELNLLAVLMLGPHGESFIQLWNFDLGHAQGTCIAPEQEEVACVAGS</sequence>
<organism evidence="4 5">
    <name type="scientific">Pythium oligandrum</name>
    <name type="common">Mycoparasitic fungus</name>
    <dbReference type="NCBI Taxonomy" id="41045"/>
    <lineage>
        <taxon>Eukaryota</taxon>
        <taxon>Sar</taxon>
        <taxon>Stramenopiles</taxon>
        <taxon>Oomycota</taxon>
        <taxon>Peronosporomycetes</taxon>
        <taxon>Pythiales</taxon>
        <taxon>Pythiaceae</taxon>
        <taxon>Pythium</taxon>
    </lineage>
</organism>
<evidence type="ECO:0000259" key="3">
    <source>
        <dbReference type="PROSITE" id="PS50222"/>
    </source>
</evidence>
<keyword evidence="2" id="KW-0106">Calcium</keyword>
<dbReference type="SMART" id="SM00320">
    <property type="entry name" value="WD40"/>
    <property type="match status" value="3"/>
</dbReference>
<dbReference type="SUPFAM" id="SSF50978">
    <property type="entry name" value="WD40 repeat-like"/>
    <property type="match status" value="1"/>
</dbReference>
<dbReference type="OrthoDB" id="96964at2759"/>
<proteinExistence type="predicted"/>
<name>A0A8K1C7Z8_PYTOL</name>
<dbReference type="InterPro" id="IPR011992">
    <property type="entry name" value="EF-hand-dom_pair"/>
</dbReference>
<evidence type="ECO:0000313" key="5">
    <source>
        <dbReference type="Proteomes" id="UP000794436"/>
    </source>
</evidence>
<gene>
    <name evidence="4" type="ORF">Poli38472_013550</name>
</gene>
<reference evidence="4" key="1">
    <citation type="submission" date="2019-03" db="EMBL/GenBank/DDBJ databases">
        <title>Long read genome sequence of the mycoparasitic Pythium oligandrum ATCC 38472 isolated from sugarbeet rhizosphere.</title>
        <authorList>
            <person name="Gaulin E."/>
        </authorList>
    </citation>
    <scope>NUCLEOTIDE SEQUENCE</scope>
    <source>
        <strain evidence="4">ATCC 38472_TT</strain>
    </source>
</reference>
<dbReference type="InterPro" id="IPR001680">
    <property type="entry name" value="WD40_rpt"/>
</dbReference>
<dbReference type="InterPro" id="IPR036322">
    <property type="entry name" value="WD40_repeat_dom_sf"/>
</dbReference>
<dbReference type="EMBL" id="SPLM01000113">
    <property type="protein sequence ID" value="TMW58076.1"/>
    <property type="molecule type" value="Genomic_DNA"/>
</dbReference>
<dbReference type="SUPFAM" id="SSF47473">
    <property type="entry name" value="EF-hand"/>
    <property type="match status" value="1"/>
</dbReference>
<dbReference type="InterPro" id="IPR015943">
    <property type="entry name" value="WD40/YVTN_repeat-like_dom_sf"/>
</dbReference>
<keyword evidence="1" id="KW-0677">Repeat</keyword>
<dbReference type="GO" id="GO:0005509">
    <property type="term" value="F:calcium ion binding"/>
    <property type="evidence" value="ECO:0007669"/>
    <property type="project" value="InterPro"/>
</dbReference>
<keyword evidence="5" id="KW-1185">Reference proteome</keyword>
<dbReference type="InterPro" id="IPR051242">
    <property type="entry name" value="WD-EF-hand_domain"/>
</dbReference>
<dbReference type="AlphaFoldDB" id="A0A8K1C7Z8"/>
<accession>A0A8K1C7Z8</accession>
<evidence type="ECO:0000256" key="2">
    <source>
        <dbReference type="ARBA" id="ARBA00022837"/>
    </source>
</evidence>
<dbReference type="PANTHER" id="PTHR44324">
    <property type="entry name" value="WD40 REPEAT DOMAIN 95"/>
    <property type="match status" value="1"/>
</dbReference>
<dbReference type="Gene3D" id="1.10.238.10">
    <property type="entry name" value="EF-hand"/>
    <property type="match status" value="1"/>
</dbReference>
<dbReference type="PANTHER" id="PTHR44324:SF4">
    <property type="entry name" value="WD40 REPEAT DOMAIN 95"/>
    <property type="match status" value="1"/>
</dbReference>
<comment type="caution">
    <text evidence="4">The sequence shown here is derived from an EMBL/GenBank/DDBJ whole genome shotgun (WGS) entry which is preliminary data.</text>
</comment>
<dbReference type="Gene3D" id="2.130.10.10">
    <property type="entry name" value="YVTN repeat-like/Quinoprotein amine dehydrogenase"/>
    <property type="match status" value="2"/>
</dbReference>
<dbReference type="InterPro" id="IPR002048">
    <property type="entry name" value="EF_hand_dom"/>
</dbReference>
<dbReference type="Proteomes" id="UP000794436">
    <property type="component" value="Unassembled WGS sequence"/>
</dbReference>